<dbReference type="RefSeq" id="WP_262841776.1">
    <property type="nucleotide sequence ID" value="NZ_JANZYP010000007.1"/>
</dbReference>
<keyword evidence="3" id="KW-1185">Reference proteome</keyword>
<reference evidence="3" key="1">
    <citation type="journal article" date="2019" name="Int. J. Syst. Evol. Microbiol.">
        <title>The Global Catalogue of Microorganisms (GCM) 10K type strain sequencing project: providing services to taxonomists for standard genome sequencing and annotation.</title>
        <authorList>
            <consortium name="The Broad Institute Genomics Platform"/>
            <consortium name="The Broad Institute Genome Sequencing Center for Infectious Disease"/>
            <person name="Wu L."/>
            <person name="Ma J."/>
        </authorList>
    </citation>
    <scope>NUCLEOTIDE SEQUENCE [LARGE SCALE GENOMIC DNA]</scope>
    <source>
        <strain evidence="3">CCUG 49560</strain>
    </source>
</reference>
<evidence type="ECO:0000259" key="1">
    <source>
        <dbReference type="Pfam" id="PF04149"/>
    </source>
</evidence>
<gene>
    <name evidence="2" type="ORF">ACFO8L_00180</name>
</gene>
<evidence type="ECO:0000313" key="3">
    <source>
        <dbReference type="Proteomes" id="UP001595891"/>
    </source>
</evidence>
<dbReference type="InterPro" id="IPR007278">
    <property type="entry name" value="DUF397"/>
</dbReference>
<feature type="domain" description="DUF397" evidence="1">
    <location>
        <begin position="8"/>
        <end position="61"/>
    </location>
</feature>
<accession>A0ABV9E857</accession>
<evidence type="ECO:0000313" key="2">
    <source>
        <dbReference type="EMBL" id="MFC4584469.1"/>
    </source>
</evidence>
<dbReference type="Proteomes" id="UP001595891">
    <property type="component" value="Unassembled WGS sequence"/>
</dbReference>
<dbReference type="EMBL" id="JBHSFN010000001">
    <property type="protein sequence ID" value="MFC4584469.1"/>
    <property type="molecule type" value="Genomic_DNA"/>
</dbReference>
<sequence>MADDLWSARWRKSSYSSDSGQCVEVATGVPGSIGVRDSKDPHSANLMFLPGEWSRFLTSIKTGDIPS</sequence>
<protein>
    <submittedName>
        <fullName evidence="2">DUF397 domain-containing protein</fullName>
    </submittedName>
</protein>
<dbReference type="Pfam" id="PF04149">
    <property type="entry name" value="DUF397"/>
    <property type="match status" value="1"/>
</dbReference>
<name>A0ABV9E857_9ACTN</name>
<comment type="caution">
    <text evidence="2">The sequence shown here is derived from an EMBL/GenBank/DDBJ whole genome shotgun (WGS) entry which is preliminary data.</text>
</comment>
<organism evidence="2 3">
    <name type="scientific">Sphaerisporangium corydalis</name>
    <dbReference type="NCBI Taxonomy" id="1441875"/>
    <lineage>
        <taxon>Bacteria</taxon>
        <taxon>Bacillati</taxon>
        <taxon>Actinomycetota</taxon>
        <taxon>Actinomycetes</taxon>
        <taxon>Streptosporangiales</taxon>
        <taxon>Streptosporangiaceae</taxon>
        <taxon>Sphaerisporangium</taxon>
    </lineage>
</organism>
<proteinExistence type="predicted"/>